<name>A0A1A7WH24_9TELE</name>
<organism evidence="1">
    <name type="scientific">Iconisemion striatum</name>
    <dbReference type="NCBI Taxonomy" id="60296"/>
    <lineage>
        <taxon>Eukaryota</taxon>
        <taxon>Metazoa</taxon>
        <taxon>Chordata</taxon>
        <taxon>Craniata</taxon>
        <taxon>Vertebrata</taxon>
        <taxon>Euteleostomi</taxon>
        <taxon>Actinopterygii</taxon>
        <taxon>Neopterygii</taxon>
        <taxon>Teleostei</taxon>
        <taxon>Neoteleostei</taxon>
        <taxon>Acanthomorphata</taxon>
        <taxon>Ovalentaria</taxon>
        <taxon>Atherinomorphae</taxon>
        <taxon>Cyprinodontiformes</taxon>
        <taxon>Nothobranchiidae</taxon>
        <taxon>Iconisemion</taxon>
    </lineage>
</organism>
<sequence>RIWSYCLFMMYIAVFLSLYHNVRRPCLLLFPISCTVKHLHLTFLSPTRRHSVKTTPCVREFLRAEDFKHETKTVAKICCWCDG</sequence>
<feature type="non-terminal residue" evidence="1">
    <location>
        <position position="83"/>
    </location>
</feature>
<dbReference type="EMBL" id="HADW01003872">
    <property type="protein sequence ID" value="SBP05272.1"/>
    <property type="molecule type" value="Transcribed_RNA"/>
</dbReference>
<dbReference type="AlphaFoldDB" id="A0A1A7WH24"/>
<proteinExistence type="predicted"/>
<reference evidence="1" key="2">
    <citation type="submission" date="2016-06" db="EMBL/GenBank/DDBJ databases">
        <title>The genome of a short-lived fish provides insights into sex chromosome evolution and the genetic control of aging.</title>
        <authorList>
            <person name="Reichwald K."/>
            <person name="Felder M."/>
            <person name="Petzold A."/>
            <person name="Koch P."/>
            <person name="Groth M."/>
            <person name="Platzer M."/>
        </authorList>
    </citation>
    <scope>NUCLEOTIDE SEQUENCE</scope>
    <source>
        <tissue evidence="1">Brain</tissue>
    </source>
</reference>
<gene>
    <name evidence="1" type="primary">MYOCD</name>
</gene>
<evidence type="ECO:0000313" key="1">
    <source>
        <dbReference type="EMBL" id="SBP05272.1"/>
    </source>
</evidence>
<protein>
    <submittedName>
        <fullName evidence="1">Myocardin</fullName>
    </submittedName>
</protein>
<reference evidence="1" key="1">
    <citation type="submission" date="2016-05" db="EMBL/GenBank/DDBJ databases">
        <authorList>
            <person name="Lavstsen T."/>
            <person name="Jespersen J.S."/>
        </authorList>
    </citation>
    <scope>NUCLEOTIDE SEQUENCE</scope>
    <source>
        <tissue evidence="1">Brain</tissue>
    </source>
</reference>
<accession>A0A1A7WH24</accession>
<feature type="non-terminal residue" evidence="1">
    <location>
        <position position="1"/>
    </location>
</feature>